<dbReference type="PROSITE" id="PS50163">
    <property type="entry name" value="RECA_3"/>
    <property type="match status" value="1"/>
</dbReference>
<dbReference type="GO" id="GO:0003697">
    <property type="term" value="F:single-stranded DNA binding"/>
    <property type="evidence" value="ECO:0000318"/>
    <property type="project" value="GO_Central"/>
</dbReference>
<dbReference type="Pfam" id="PF08423">
    <property type="entry name" value="Rad51"/>
    <property type="match status" value="1"/>
</dbReference>
<comment type="similarity">
    <text evidence="2">Belongs to the RecA family. DMC1 subfamily.</text>
</comment>
<dbReference type="GO" id="GO:0051260">
    <property type="term" value="P:protein homooligomerization"/>
    <property type="evidence" value="ECO:0007669"/>
    <property type="project" value="EnsemblFungi"/>
</dbReference>
<dbReference type="EMBL" id="KE651166">
    <property type="protein sequence ID" value="EEB07184.2"/>
    <property type="molecule type" value="Genomic_DNA"/>
</dbReference>
<dbReference type="eggNOG" id="KOG1434">
    <property type="taxonomic scope" value="Eukaryota"/>
</dbReference>
<dbReference type="SMART" id="SM00382">
    <property type="entry name" value="AAA"/>
    <property type="match status" value="1"/>
</dbReference>
<dbReference type="InterPro" id="IPR003593">
    <property type="entry name" value="AAA+_ATPase"/>
</dbReference>
<dbReference type="GO" id="GO:0006311">
    <property type="term" value="P:meiotic gene conversion"/>
    <property type="evidence" value="ECO:0007669"/>
    <property type="project" value="EnsemblFungi"/>
</dbReference>
<dbReference type="GO" id="GO:0000794">
    <property type="term" value="C:condensed nuclear chromosome"/>
    <property type="evidence" value="ECO:0000318"/>
    <property type="project" value="GO_Central"/>
</dbReference>
<dbReference type="OrthoDB" id="10251254at2759"/>
<dbReference type="GO" id="GO:0140664">
    <property type="term" value="F:ATP-dependent DNA damage sensor activity"/>
    <property type="evidence" value="ECO:0007669"/>
    <property type="project" value="InterPro"/>
</dbReference>
<dbReference type="PANTHER" id="PTHR22942">
    <property type="entry name" value="RECA/RAD51/RADA DNA STRAND-PAIRING FAMILY MEMBER"/>
    <property type="match status" value="1"/>
</dbReference>
<keyword evidence="5" id="KW-0238">DNA-binding</keyword>
<dbReference type="GO" id="GO:0003690">
    <property type="term" value="F:double-stranded DNA binding"/>
    <property type="evidence" value="ECO:0000318"/>
    <property type="project" value="GO_Central"/>
</dbReference>
<keyword evidence="4 9" id="KW-0067">ATP-binding</keyword>
<keyword evidence="6" id="KW-0539">Nucleus</keyword>
<dbReference type="PANTHER" id="PTHR22942:SF30">
    <property type="entry name" value="MEIOTIC RECOMBINATION PROTEIN DMC1_LIM15 HOMOLOG"/>
    <property type="match status" value="1"/>
</dbReference>
<dbReference type="CDD" id="cd19514">
    <property type="entry name" value="DMC1"/>
    <property type="match status" value="1"/>
</dbReference>
<keyword evidence="7" id="KW-0469">Meiosis</keyword>
<keyword evidence="8" id="KW-0131">Cell cycle</keyword>
<evidence type="ECO:0000256" key="1">
    <source>
        <dbReference type="ARBA" id="ARBA00004123"/>
    </source>
</evidence>
<protein>
    <submittedName>
        <fullName evidence="12">RecA family ATPase Dmc1</fullName>
    </submittedName>
</protein>
<evidence type="ECO:0000256" key="4">
    <source>
        <dbReference type="ARBA" id="ARBA00022840"/>
    </source>
</evidence>
<dbReference type="InterPro" id="IPR027417">
    <property type="entry name" value="P-loop_NTPase"/>
</dbReference>
<dbReference type="AlphaFoldDB" id="B6K203"/>
<dbReference type="Gene3D" id="3.40.50.300">
    <property type="entry name" value="P-loop containing nucleotide triphosphate hydrolases"/>
    <property type="match status" value="1"/>
</dbReference>
<dbReference type="PROSITE" id="PS50162">
    <property type="entry name" value="RECA_2"/>
    <property type="match status" value="1"/>
</dbReference>
<evidence type="ECO:0000256" key="6">
    <source>
        <dbReference type="ARBA" id="ARBA00023242"/>
    </source>
</evidence>
<dbReference type="GO" id="GO:0007131">
    <property type="term" value="P:reciprocal meiotic recombination"/>
    <property type="evidence" value="ECO:0000318"/>
    <property type="project" value="GO_Central"/>
</dbReference>
<dbReference type="GO" id="GO:0010774">
    <property type="term" value="P:meiotic strand invasion involved in reciprocal meiotic recombination"/>
    <property type="evidence" value="ECO:0007669"/>
    <property type="project" value="EnsemblFungi"/>
</dbReference>
<dbReference type="JaponicusDB" id="SJAG_02267">
    <property type="gene designation" value="dmc1"/>
</dbReference>
<evidence type="ECO:0000256" key="2">
    <source>
        <dbReference type="ARBA" id="ARBA00008897"/>
    </source>
</evidence>
<dbReference type="GO" id="GO:0000709">
    <property type="term" value="P:meiotic joint molecule formation"/>
    <property type="evidence" value="ECO:0007669"/>
    <property type="project" value="EnsemblFungi"/>
</dbReference>
<evidence type="ECO:0000259" key="11">
    <source>
        <dbReference type="PROSITE" id="PS50163"/>
    </source>
</evidence>
<organism evidence="12 14">
    <name type="scientific">Schizosaccharomyces japonicus (strain yFS275 / FY16936)</name>
    <name type="common">Fission yeast</name>
    <dbReference type="NCBI Taxonomy" id="402676"/>
    <lineage>
        <taxon>Eukaryota</taxon>
        <taxon>Fungi</taxon>
        <taxon>Dikarya</taxon>
        <taxon>Ascomycota</taxon>
        <taxon>Taphrinomycotina</taxon>
        <taxon>Schizosaccharomycetes</taxon>
        <taxon>Schizosaccharomycetales</taxon>
        <taxon>Schizosaccharomycetaceae</taxon>
        <taxon>Schizosaccharomyces</taxon>
    </lineage>
</organism>
<evidence type="ECO:0000256" key="5">
    <source>
        <dbReference type="ARBA" id="ARBA00023125"/>
    </source>
</evidence>
<comment type="subcellular location">
    <subcellularLocation>
        <location evidence="1">Nucleus</location>
    </subcellularLocation>
</comment>
<dbReference type="InterPro" id="IPR016467">
    <property type="entry name" value="DNA_recomb/repair_RecA-like"/>
</dbReference>
<gene>
    <name evidence="13" type="primary">dmc1</name>
    <name evidence="12" type="ORF">SJAG_02267</name>
</gene>
<keyword evidence="14" id="KW-1185">Reference proteome</keyword>
<dbReference type="Proteomes" id="UP000001744">
    <property type="component" value="Unassembled WGS sequence"/>
</dbReference>
<proteinExistence type="inferred from homology"/>
<dbReference type="GO" id="GO:1905334">
    <property type="term" value="F:Swi5-Sfr1 complex binding"/>
    <property type="evidence" value="ECO:0007669"/>
    <property type="project" value="EnsemblFungi"/>
</dbReference>
<dbReference type="HOGENOM" id="CLU_041732_0_0_1"/>
<accession>B6K203</accession>
<dbReference type="GO" id="GO:0005524">
    <property type="term" value="F:ATP binding"/>
    <property type="evidence" value="ECO:0007669"/>
    <property type="project" value="UniProtKB-KW"/>
</dbReference>
<evidence type="ECO:0000313" key="13">
    <source>
        <dbReference type="JaponicusDB" id="SJAG_02267"/>
    </source>
</evidence>
<dbReference type="FunFam" id="3.40.50.300:FF:000239">
    <property type="entry name" value="Meiotic recombination protein DMC1"/>
    <property type="match status" value="1"/>
</dbReference>
<dbReference type="GO" id="GO:0000730">
    <property type="term" value="P:DNA recombinase assembly"/>
    <property type="evidence" value="ECO:0000318"/>
    <property type="project" value="GO_Central"/>
</dbReference>
<dbReference type="GO" id="GO:0000150">
    <property type="term" value="F:DNA strand exchange activity"/>
    <property type="evidence" value="ECO:0000318"/>
    <property type="project" value="GO_Central"/>
</dbReference>
<dbReference type="PIRSF" id="PIRSF005856">
    <property type="entry name" value="Rad51"/>
    <property type="match status" value="1"/>
</dbReference>
<evidence type="ECO:0000256" key="8">
    <source>
        <dbReference type="ARBA" id="ARBA00023306"/>
    </source>
</evidence>
<dbReference type="OMA" id="ANPMKPV"/>
<dbReference type="InterPro" id="IPR010995">
    <property type="entry name" value="DNA_repair_Rad51/TF_NusA_a-hlx"/>
</dbReference>
<dbReference type="InterPro" id="IPR013632">
    <property type="entry name" value="Rad51_C"/>
</dbReference>
<dbReference type="GO" id="GO:0042148">
    <property type="term" value="P:DNA strand invasion"/>
    <property type="evidence" value="ECO:0000318"/>
    <property type="project" value="GO_Central"/>
</dbReference>
<dbReference type="STRING" id="402676.B6K203"/>
<dbReference type="FunFam" id="1.10.150.20:FF:000032">
    <property type="entry name" value="meiotic recombination protein DMC1/LIM15 homolog"/>
    <property type="match status" value="1"/>
</dbReference>
<dbReference type="Gene3D" id="1.10.150.20">
    <property type="entry name" value="5' to 3' exonuclease, C-terminal subdomain"/>
    <property type="match status" value="1"/>
</dbReference>
<dbReference type="GeneID" id="7049014"/>
<dbReference type="InterPro" id="IPR011940">
    <property type="entry name" value="Dmc1"/>
</dbReference>
<dbReference type="GO" id="GO:0042802">
    <property type="term" value="F:identical protein binding"/>
    <property type="evidence" value="ECO:0007669"/>
    <property type="project" value="EnsemblFungi"/>
</dbReference>
<dbReference type="GO" id="GO:0006312">
    <property type="term" value="P:mitotic recombination"/>
    <property type="evidence" value="ECO:0000318"/>
    <property type="project" value="GO_Central"/>
</dbReference>
<dbReference type="RefSeq" id="XP_002173477.2">
    <property type="nucleotide sequence ID" value="XM_002173441.2"/>
</dbReference>
<evidence type="ECO:0000313" key="12">
    <source>
        <dbReference type="EMBL" id="EEB07184.2"/>
    </source>
</evidence>
<dbReference type="SUPFAM" id="SSF52540">
    <property type="entry name" value="P-loop containing nucleoside triphosphate hydrolases"/>
    <property type="match status" value="1"/>
</dbReference>
<evidence type="ECO:0000256" key="3">
    <source>
        <dbReference type="ARBA" id="ARBA00022741"/>
    </source>
</evidence>
<dbReference type="InterPro" id="IPR020588">
    <property type="entry name" value="RecA_ATP-bd"/>
</dbReference>
<dbReference type="NCBIfam" id="NF003301">
    <property type="entry name" value="PRK04301.1"/>
    <property type="match status" value="1"/>
</dbReference>
<dbReference type="GO" id="GO:0070192">
    <property type="term" value="P:chromosome organization involved in meiotic cell cycle"/>
    <property type="evidence" value="ECO:0000318"/>
    <property type="project" value="GO_Central"/>
</dbReference>
<evidence type="ECO:0000256" key="9">
    <source>
        <dbReference type="RuleBase" id="RU003422"/>
    </source>
</evidence>
<evidence type="ECO:0000256" key="7">
    <source>
        <dbReference type="ARBA" id="ARBA00023254"/>
    </source>
</evidence>
<feature type="domain" description="RecA family profile 1" evidence="10">
    <location>
        <begin position="95"/>
        <end position="267"/>
    </location>
</feature>
<dbReference type="NCBIfam" id="TIGR02238">
    <property type="entry name" value="recomb_DMC1"/>
    <property type="match status" value="1"/>
</dbReference>
<dbReference type="SUPFAM" id="SSF47794">
    <property type="entry name" value="Rad51 N-terminal domain-like"/>
    <property type="match status" value="1"/>
</dbReference>
<sequence length="336" mass="36913">MESTMTEVEYDEGEEQLSFSDIEELTAQGIGMTDIIRLKQAGICTVQGVQMSTKRFLLKIKGFSEAKVDKLKEAASKLCPANFATAMEISQSRKRVWSISTGSKAFDAMLGGGVQSMSITEVFGEFRCGKTQMSHTLCVTAQLPREMGGAEGKVAFIDTEGTFRPDRIRAIAERFGVDADQAMENIIVSRAYNSEQQMDYITKLATIFAEDGRYRLLIVDSIMALFRVDFSGRGELSERQQKLNIMLARLNHISEEFNVAVFVTNQVQADPGAALMFASNDRKPVGGHVMAHASATRILLRKGRGEERVAKLNDSPDMPEAECSYVITSGGIADAS</sequence>
<evidence type="ECO:0000313" key="14">
    <source>
        <dbReference type="Proteomes" id="UP000001744"/>
    </source>
</evidence>
<evidence type="ECO:0000259" key="10">
    <source>
        <dbReference type="PROSITE" id="PS50162"/>
    </source>
</evidence>
<feature type="domain" description="RecA family profile 2" evidence="11">
    <location>
        <begin position="274"/>
        <end position="336"/>
    </location>
</feature>
<name>B6K203_SCHJY</name>
<reference evidence="12 14" key="1">
    <citation type="journal article" date="2011" name="Science">
        <title>Comparative functional genomics of the fission yeasts.</title>
        <authorList>
            <person name="Rhind N."/>
            <person name="Chen Z."/>
            <person name="Yassour M."/>
            <person name="Thompson D.A."/>
            <person name="Haas B.J."/>
            <person name="Habib N."/>
            <person name="Wapinski I."/>
            <person name="Roy S."/>
            <person name="Lin M.F."/>
            <person name="Heiman D.I."/>
            <person name="Young S.K."/>
            <person name="Furuya K."/>
            <person name="Guo Y."/>
            <person name="Pidoux A."/>
            <person name="Chen H.M."/>
            <person name="Robbertse B."/>
            <person name="Goldberg J.M."/>
            <person name="Aoki K."/>
            <person name="Bayne E.H."/>
            <person name="Berlin A.M."/>
            <person name="Desjardins C.A."/>
            <person name="Dobbs E."/>
            <person name="Dukaj L."/>
            <person name="Fan L."/>
            <person name="FitzGerald M.G."/>
            <person name="French C."/>
            <person name="Gujja S."/>
            <person name="Hansen K."/>
            <person name="Keifenheim D."/>
            <person name="Levin J.Z."/>
            <person name="Mosher R.A."/>
            <person name="Mueller C.A."/>
            <person name="Pfiffner J."/>
            <person name="Priest M."/>
            <person name="Russ C."/>
            <person name="Smialowska A."/>
            <person name="Swoboda P."/>
            <person name="Sykes S.M."/>
            <person name="Vaughn M."/>
            <person name="Vengrova S."/>
            <person name="Yoder R."/>
            <person name="Zeng Q."/>
            <person name="Allshire R."/>
            <person name="Baulcombe D."/>
            <person name="Birren B.W."/>
            <person name="Brown W."/>
            <person name="Ekwall K."/>
            <person name="Kellis M."/>
            <person name="Leatherwood J."/>
            <person name="Levin H."/>
            <person name="Margalit H."/>
            <person name="Martienssen R."/>
            <person name="Nieduszynski C.A."/>
            <person name="Spatafora J.W."/>
            <person name="Friedman N."/>
            <person name="Dalgaard J.Z."/>
            <person name="Baumann P."/>
            <person name="Niki H."/>
            <person name="Regev A."/>
            <person name="Nusbaum C."/>
        </authorList>
    </citation>
    <scope>NUCLEOTIDE SEQUENCE [LARGE SCALE GENOMIC DNA]</scope>
    <source>
        <strain evidence="14">yFS275 / FY16936</strain>
    </source>
</reference>
<dbReference type="VEuPathDB" id="FungiDB:SJAG_02267"/>
<keyword evidence="3 9" id="KW-0547">Nucleotide-binding</keyword>
<dbReference type="GO" id="GO:0008094">
    <property type="term" value="F:ATP-dependent activity, acting on DNA"/>
    <property type="evidence" value="ECO:0000318"/>
    <property type="project" value="GO_Central"/>
</dbReference>
<dbReference type="InterPro" id="IPR020587">
    <property type="entry name" value="RecA_monomer-monomer_interface"/>
</dbReference>